<sequence length="155" mass="16483">MRTAAAWLCVMSAAWVVSPAMAEDESPPDWRGDAGSTTQEWDFLDGASPSHNYFSPDGTSGINSNPYGDGPPLAQAEGTYDGDGGPNSDGAWEDYTIDFFIENKVELDESSWKDLRVQATYSGTAPSISITSVGSISWQSVGSSTIDLGDGWSLL</sequence>
<dbReference type="AlphaFoldDB" id="A0A0F9EWJ8"/>
<organism evidence="2">
    <name type="scientific">marine sediment metagenome</name>
    <dbReference type="NCBI Taxonomy" id="412755"/>
    <lineage>
        <taxon>unclassified sequences</taxon>
        <taxon>metagenomes</taxon>
        <taxon>ecological metagenomes</taxon>
    </lineage>
</organism>
<gene>
    <name evidence="2" type="ORF">LCGC14_2025110</name>
</gene>
<feature type="compositionally biased region" description="Polar residues" evidence="1">
    <location>
        <begin position="49"/>
        <end position="66"/>
    </location>
</feature>
<evidence type="ECO:0000256" key="1">
    <source>
        <dbReference type="SAM" id="MobiDB-lite"/>
    </source>
</evidence>
<name>A0A0F9EWJ8_9ZZZZ</name>
<accession>A0A0F9EWJ8</accession>
<feature type="region of interest" description="Disordered" evidence="1">
    <location>
        <begin position="46"/>
        <end position="88"/>
    </location>
</feature>
<feature type="non-terminal residue" evidence="2">
    <location>
        <position position="155"/>
    </location>
</feature>
<evidence type="ECO:0000313" key="2">
    <source>
        <dbReference type="EMBL" id="KKL78409.1"/>
    </source>
</evidence>
<reference evidence="2" key="1">
    <citation type="journal article" date="2015" name="Nature">
        <title>Complex archaea that bridge the gap between prokaryotes and eukaryotes.</title>
        <authorList>
            <person name="Spang A."/>
            <person name="Saw J.H."/>
            <person name="Jorgensen S.L."/>
            <person name="Zaremba-Niedzwiedzka K."/>
            <person name="Martijn J."/>
            <person name="Lind A.E."/>
            <person name="van Eijk R."/>
            <person name="Schleper C."/>
            <person name="Guy L."/>
            <person name="Ettema T.J."/>
        </authorList>
    </citation>
    <scope>NUCLEOTIDE SEQUENCE</scope>
</reference>
<protein>
    <submittedName>
        <fullName evidence="2">Uncharacterized protein</fullName>
    </submittedName>
</protein>
<comment type="caution">
    <text evidence="2">The sequence shown here is derived from an EMBL/GenBank/DDBJ whole genome shotgun (WGS) entry which is preliminary data.</text>
</comment>
<dbReference type="EMBL" id="LAZR01023467">
    <property type="protein sequence ID" value="KKL78409.1"/>
    <property type="molecule type" value="Genomic_DNA"/>
</dbReference>
<proteinExistence type="predicted"/>